<dbReference type="GO" id="GO:0006289">
    <property type="term" value="P:nucleotide-excision repair"/>
    <property type="evidence" value="ECO:0007669"/>
    <property type="project" value="TreeGrafter"/>
</dbReference>
<dbReference type="Proteomes" id="UP000002630">
    <property type="component" value="Linkage Group LG17"/>
</dbReference>
<keyword evidence="3" id="KW-0539">Nucleus</keyword>
<dbReference type="GO" id="GO:0000724">
    <property type="term" value="P:double-strand break repair via homologous recombination"/>
    <property type="evidence" value="ECO:0007669"/>
    <property type="project" value="TreeGrafter"/>
</dbReference>
<dbReference type="InParanoid" id="D7FVA2"/>
<dbReference type="AlphaFoldDB" id="D7FVA2"/>
<dbReference type="InterPro" id="IPR013970">
    <property type="entry name" value="Rfa2"/>
</dbReference>
<dbReference type="GO" id="GO:0006284">
    <property type="term" value="P:base-excision repair"/>
    <property type="evidence" value="ECO:0007669"/>
    <property type="project" value="TreeGrafter"/>
</dbReference>
<dbReference type="Pfam" id="PF08661">
    <property type="entry name" value="Rep_fac-A_3"/>
    <property type="match status" value="1"/>
</dbReference>
<evidence type="ECO:0008006" key="6">
    <source>
        <dbReference type="Google" id="ProtNLM"/>
    </source>
</evidence>
<gene>
    <name evidence="4" type="ORF">Esi_0029_0050</name>
</gene>
<dbReference type="GO" id="GO:0003684">
    <property type="term" value="F:damaged DNA binding"/>
    <property type="evidence" value="ECO:0007669"/>
    <property type="project" value="TreeGrafter"/>
</dbReference>
<dbReference type="GO" id="GO:0035861">
    <property type="term" value="C:site of double-strand break"/>
    <property type="evidence" value="ECO:0007669"/>
    <property type="project" value="TreeGrafter"/>
</dbReference>
<dbReference type="GO" id="GO:0006260">
    <property type="term" value="P:DNA replication"/>
    <property type="evidence" value="ECO:0007669"/>
    <property type="project" value="InterPro"/>
</dbReference>
<comment type="subcellular location">
    <subcellularLocation>
        <location evidence="1">Nucleus</location>
    </subcellularLocation>
</comment>
<reference evidence="4 5" key="1">
    <citation type="journal article" date="2010" name="Nature">
        <title>The Ectocarpus genome and the independent evolution of multicellularity in brown algae.</title>
        <authorList>
            <person name="Cock J.M."/>
            <person name="Sterck L."/>
            <person name="Rouze P."/>
            <person name="Scornet D."/>
            <person name="Allen A.E."/>
            <person name="Amoutzias G."/>
            <person name="Anthouard V."/>
            <person name="Artiguenave F."/>
            <person name="Aury J.M."/>
            <person name="Badger J.H."/>
            <person name="Beszteri B."/>
            <person name="Billiau K."/>
            <person name="Bonnet E."/>
            <person name="Bothwell J.H."/>
            <person name="Bowler C."/>
            <person name="Boyen C."/>
            <person name="Brownlee C."/>
            <person name="Carrano C.J."/>
            <person name="Charrier B."/>
            <person name="Cho G.Y."/>
            <person name="Coelho S.M."/>
            <person name="Collen J."/>
            <person name="Corre E."/>
            <person name="Da Silva C."/>
            <person name="Delage L."/>
            <person name="Delaroque N."/>
            <person name="Dittami S.M."/>
            <person name="Doulbeau S."/>
            <person name="Elias M."/>
            <person name="Farnham G."/>
            <person name="Gachon C.M."/>
            <person name="Gschloessl B."/>
            <person name="Heesch S."/>
            <person name="Jabbari K."/>
            <person name="Jubin C."/>
            <person name="Kawai H."/>
            <person name="Kimura K."/>
            <person name="Kloareg B."/>
            <person name="Kupper F.C."/>
            <person name="Lang D."/>
            <person name="Le Bail A."/>
            <person name="Leblanc C."/>
            <person name="Lerouge P."/>
            <person name="Lohr M."/>
            <person name="Lopez P.J."/>
            <person name="Martens C."/>
            <person name="Maumus F."/>
            <person name="Michel G."/>
            <person name="Miranda-Saavedra D."/>
            <person name="Morales J."/>
            <person name="Moreau H."/>
            <person name="Motomura T."/>
            <person name="Nagasato C."/>
            <person name="Napoli C.A."/>
            <person name="Nelson D.R."/>
            <person name="Nyvall-Collen P."/>
            <person name="Peters A.F."/>
            <person name="Pommier C."/>
            <person name="Potin P."/>
            <person name="Poulain J."/>
            <person name="Quesneville H."/>
            <person name="Read B."/>
            <person name="Rensing S.A."/>
            <person name="Ritter A."/>
            <person name="Rousvoal S."/>
            <person name="Samanta M."/>
            <person name="Samson G."/>
            <person name="Schroeder D.C."/>
            <person name="Segurens B."/>
            <person name="Strittmatter M."/>
            <person name="Tonon T."/>
            <person name="Tregear J.W."/>
            <person name="Valentin K."/>
            <person name="von Dassow P."/>
            <person name="Yamagishi T."/>
            <person name="Van de Peer Y."/>
            <person name="Wincker P."/>
        </authorList>
    </citation>
    <scope>NUCLEOTIDE SEQUENCE [LARGE SCALE GENOMIC DNA]</scope>
    <source>
        <strain evidence="5">Ec32 / CCAP1310/4</strain>
    </source>
</reference>
<dbReference type="GO" id="GO:0006298">
    <property type="term" value="P:mismatch repair"/>
    <property type="evidence" value="ECO:0007669"/>
    <property type="project" value="TreeGrafter"/>
</dbReference>
<dbReference type="EMBL" id="FN649742">
    <property type="protein sequence ID" value="CBJ26274.1"/>
    <property type="molecule type" value="Genomic_DNA"/>
</dbReference>
<dbReference type="EMBL" id="FN648475">
    <property type="protein sequence ID" value="CBJ26274.1"/>
    <property type="molecule type" value="Genomic_DNA"/>
</dbReference>
<dbReference type="PANTHER" id="PTHR15114:SF1">
    <property type="entry name" value="REPLICATION PROTEIN A 14 KDA SUBUNIT"/>
    <property type="match status" value="1"/>
</dbReference>
<sequence>MAEFQTPRVNGAVLSQFLGNTVCVVGKVLSYQEGDSEAQLETSDGAKITVQMTAGSTWTSQYVEVIGHLHEPDRLQEFKSTDFGDMFDLRKYDEAVSLMTGKFSYLFYNPQE</sequence>
<protein>
    <recommendedName>
        <fullName evidence="6">Replication factor A protein 3</fullName>
    </recommendedName>
</protein>
<comment type="similarity">
    <text evidence="2">Belongs to the replication factor A protein 3 family.</text>
</comment>
<evidence type="ECO:0000256" key="3">
    <source>
        <dbReference type="ARBA" id="ARBA00023242"/>
    </source>
</evidence>
<name>D7FVA2_ECTSI</name>
<evidence type="ECO:0000256" key="2">
    <source>
        <dbReference type="ARBA" id="ARBA00009761"/>
    </source>
</evidence>
<dbReference type="GO" id="GO:0003697">
    <property type="term" value="F:single-stranded DNA binding"/>
    <property type="evidence" value="ECO:0007669"/>
    <property type="project" value="TreeGrafter"/>
</dbReference>
<dbReference type="OMA" id="MEITTTY"/>
<dbReference type="PANTHER" id="PTHR15114">
    <property type="entry name" value="REPLICATION PROTEIN A3"/>
    <property type="match status" value="1"/>
</dbReference>
<evidence type="ECO:0000313" key="4">
    <source>
        <dbReference type="EMBL" id="CBJ26274.1"/>
    </source>
</evidence>
<dbReference type="SUPFAM" id="SSF50249">
    <property type="entry name" value="Nucleic acid-binding proteins"/>
    <property type="match status" value="1"/>
</dbReference>
<dbReference type="STRING" id="2880.D7FVA2"/>
<dbReference type="InterPro" id="IPR012340">
    <property type="entry name" value="NA-bd_OB-fold"/>
</dbReference>
<evidence type="ECO:0000256" key="1">
    <source>
        <dbReference type="ARBA" id="ARBA00004123"/>
    </source>
</evidence>
<evidence type="ECO:0000313" key="5">
    <source>
        <dbReference type="Proteomes" id="UP000002630"/>
    </source>
</evidence>
<proteinExistence type="inferred from homology"/>
<dbReference type="GO" id="GO:0005662">
    <property type="term" value="C:DNA replication factor A complex"/>
    <property type="evidence" value="ECO:0007669"/>
    <property type="project" value="TreeGrafter"/>
</dbReference>
<organism evidence="4 5">
    <name type="scientific">Ectocarpus siliculosus</name>
    <name type="common">Brown alga</name>
    <name type="synonym">Conferva siliculosa</name>
    <dbReference type="NCBI Taxonomy" id="2880"/>
    <lineage>
        <taxon>Eukaryota</taxon>
        <taxon>Sar</taxon>
        <taxon>Stramenopiles</taxon>
        <taxon>Ochrophyta</taxon>
        <taxon>PX clade</taxon>
        <taxon>Phaeophyceae</taxon>
        <taxon>Ectocarpales</taxon>
        <taxon>Ectocarpaceae</taxon>
        <taxon>Ectocarpus</taxon>
    </lineage>
</organism>
<accession>D7FVA2</accession>
<dbReference type="eggNOG" id="ENOG502S5GF">
    <property type="taxonomic scope" value="Eukaryota"/>
</dbReference>
<dbReference type="OrthoDB" id="188186at2759"/>
<keyword evidence="5" id="KW-1185">Reference proteome</keyword>
<dbReference type="Gene3D" id="2.40.50.140">
    <property type="entry name" value="Nucleic acid-binding proteins"/>
    <property type="match status" value="1"/>
</dbReference>